<dbReference type="GO" id="GO:0051932">
    <property type="term" value="P:synaptic transmission, GABAergic"/>
    <property type="evidence" value="ECO:0000318"/>
    <property type="project" value="GO_Central"/>
</dbReference>
<evidence type="ECO:0000256" key="2">
    <source>
        <dbReference type="ARBA" id="ARBA00004236"/>
    </source>
</evidence>
<dbReference type="Gene3D" id="1.20.58.390">
    <property type="entry name" value="Neurotransmitter-gated ion-channel transmembrane domain"/>
    <property type="match status" value="1"/>
</dbReference>
<dbReference type="GO" id="GO:0005886">
    <property type="term" value="C:plasma membrane"/>
    <property type="evidence" value="ECO:0007669"/>
    <property type="project" value="UniProtKB-SubCell"/>
</dbReference>
<keyword evidence="5 13" id="KW-0812">Transmembrane</keyword>
<dbReference type="AlphaFoldDB" id="H2XVB8"/>
<dbReference type="InterPro" id="IPR038050">
    <property type="entry name" value="Neuro_actylchol_rec"/>
</dbReference>
<evidence type="ECO:0000256" key="11">
    <source>
        <dbReference type="ARBA" id="ARBA00023214"/>
    </source>
</evidence>
<reference evidence="17" key="1">
    <citation type="journal article" date="2002" name="Science">
        <title>The draft genome of Ciona intestinalis: insights into chordate and vertebrate origins.</title>
        <authorList>
            <person name="Dehal P."/>
            <person name="Satou Y."/>
            <person name="Campbell R.K."/>
            <person name="Chapman J."/>
            <person name="Degnan B."/>
            <person name="De Tomaso A."/>
            <person name="Davidson B."/>
            <person name="Di Gregorio A."/>
            <person name="Gelpke M."/>
            <person name="Goodstein D.M."/>
            <person name="Harafuji N."/>
            <person name="Hastings K.E."/>
            <person name="Ho I."/>
            <person name="Hotta K."/>
            <person name="Huang W."/>
            <person name="Kawashima T."/>
            <person name="Lemaire P."/>
            <person name="Martinez D."/>
            <person name="Meinertzhagen I.A."/>
            <person name="Necula S."/>
            <person name="Nonaka M."/>
            <person name="Putnam N."/>
            <person name="Rash S."/>
            <person name="Saiga H."/>
            <person name="Satake M."/>
            <person name="Terry A."/>
            <person name="Yamada L."/>
            <person name="Wang H.G."/>
            <person name="Awazu S."/>
            <person name="Azumi K."/>
            <person name="Boore J."/>
            <person name="Branno M."/>
            <person name="Chin-Bow S."/>
            <person name="DeSantis R."/>
            <person name="Doyle S."/>
            <person name="Francino P."/>
            <person name="Keys D.N."/>
            <person name="Haga S."/>
            <person name="Hayashi H."/>
            <person name="Hino K."/>
            <person name="Imai K.S."/>
            <person name="Inaba K."/>
            <person name="Kano S."/>
            <person name="Kobayashi K."/>
            <person name="Kobayashi M."/>
            <person name="Lee B.I."/>
            <person name="Makabe K.W."/>
            <person name="Manohar C."/>
            <person name="Matassi G."/>
            <person name="Medina M."/>
            <person name="Mochizuki Y."/>
            <person name="Mount S."/>
            <person name="Morishita T."/>
            <person name="Miura S."/>
            <person name="Nakayama A."/>
            <person name="Nishizaka S."/>
            <person name="Nomoto H."/>
            <person name="Ohta F."/>
            <person name="Oishi K."/>
            <person name="Rigoutsos I."/>
            <person name="Sano M."/>
            <person name="Sasaki A."/>
            <person name="Sasakura Y."/>
            <person name="Shoguchi E."/>
            <person name="Shin-i T."/>
            <person name="Spagnuolo A."/>
            <person name="Stainier D."/>
            <person name="Suzuki M.M."/>
            <person name="Tassy O."/>
            <person name="Takatori N."/>
            <person name="Tokuoka M."/>
            <person name="Yagi K."/>
            <person name="Yoshizaki F."/>
            <person name="Wada S."/>
            <person name="Zhang C."/>
            <person name="Hyatt P.D."/>
            <person name="Larimer F."/>
            <person name="Detter C."/>
            <person name="Doggett N."/>
            <person name="Glavina T."/>
            <person name="Hawkins T."/>
            <person name="Richardson P."/>
            <person name="Lucas S."/>
            <person name="Kohara Y."/>
            <person name="Levine M."/>
            <person name="Satoh N."/>
            <person name="Rokhsar D.S."/>
        </authorList>
    </citation>
    <scope>NUCLEOTIDE SEQUENCE [LARGE SCALE GENOMIC DNA]</scope>
</reference>
<comment type="caution">
    <text evidence="13">Lacks conserved residue(s) required for the propagation of feature annotation.</text>
</comment>
<feature type="transmembrane region" description="Helical" evidence="13">
    <location>
        <begin position="253"/>
        <end position="275"/>
    </location>
</feature>
<dbReference type="GO" id="GO:0034707">
    <property type="term" value="C:chloride channel complex"/>
    <property type="evidence" value="ECO:0007669"/>
    <property type="project" value="UniProtKB-KW"/>
</dbReference>
<name>H2XVB8_CIOIN</name>
<protein>
    <submittedName>
        <fullName evidence="16">Uncharacterized protein</fullName>
    </submittedName>
</protein>
<comment type="subcellular location">
    <subcellularLocation>
        <location evidence="2">Cell membrane</location>
    </subcellularLocation>
    <subcellularLocation>
        <location evidence="1">Membrane</location>
        <topology evidence="1">Multi-pass membrane protein</topology>
    </subcellularLocation>
</comment>
<evidence type="ECO:0000259" key="15">
    <source>
        <dbReference type="Pfam" id="PF02932"/>
    </source>
</evidence>
<dbReference type="Pfam" id="PF02931">
    <property type="entry name" value="Neur_chan_LBD"/>
    <property type="match status" value="1"/>
</dbReference>
<evidence type="ECO:0000256" key="9">
    <source>
        <dbReference type="ARBA" id="ARBA00023136"/>
    </source>
</evidence>
<dbReference type="InterPro" id="IPR006202">
    <property type="entry name" value="Neur_chan_lig-bd"/>
</dbReference>
<dbReference type="Gene3D" id="2.70.170.10">
    <property type="entry name" value="Neurotransmitter-gated ion-channel ligand-binding domain"/>
    <property type="match status" value="1"/>
</dbReference>
<evidence type="ECO:0000313" key="17">
    <source>
        <dbReference type="Proteomes" id="UP000008144"/>
    </source>
</evidence>
<keyword evidence="8 13" id="KW-0406">Ion transport</keyword>
<reference evidence="16" key="3">
    <citation type="submission" date="2025-08" db="UniProtKB">
        <authorList>
            <consortium name="Ensembl"/>
        </authorList>
    </citation>
    <scope>IDENTIFICATION</scope>
</reference>
<dbReference type="InParanoid" id="H2XVB8"/>
<sequence length="340" mass="39547">LNLTSWEKIPASRQTTKDHHGNRITQHIEQVFRHHSYELSIRPSHDGKWEYYLFIFITFLTGMPTRVKVSLLIESLTDISEKNMDFTCTLCLHETWKDERLRFRGTTANQSVVLPSRLVDKLWVPDLYVFGSKSSFIHKTTVDNLVMRLYSDGTIFYIVKITSTVACQMNLHNFPLDVEKCSLRLQSLGYTSDELTLEWSVGNHMEDLFMDTRLVKNMPKFQLVHYTFHSTQYNYDDRDKIERVSVIFELKRYLLSVFFQSYFPALIMVVLAGLGMWIDPRSVPARISLGVTSVLTISTVITGLKTSLPKVSYLTAMDVYLWTCFIFVFSTVLEFCVVNY</sequence>
<evidence type="ECO:0000256" key="13">
    <source>
        <dbReference type="RuleBase" id="RU000687"/>
    </source>
</evidence>
<evidence type="ECO:0000313" key="16">
    <source>
        <dbReference type="Ensembl" id="ENSCINP00000033602.1"/>
    </source>
</evidence>
<evidence type="ECO:0000256" key="1">
    <source>
        <dbReference type="ARBA" id="ARBA00004141"/>
    </source>
</evidence>
<comment type="similarity">
    <text evidence="13">Belongs to the ligand-gated ion channel (TC 1.A.9) family.</text>
</comment>
<dbReference type="CDD" id="cd19049">
    <property type="entry name" value="LGIC_TM_anion"/>
    <property type="match status" value="1"/>
</dbReference>
<dbReference type="PROSITE" id="PS00236">
    <property type="entry name" value="NEUROTR_ION_CHANNEL"/>
    <property type="match status" value="1"/>
</dbReference>
<keyword evidence="12 13" id="KW-0407">Ion channel</keyword>
<feature type="transmembrane region" description="Helical" evidence="13">
    <location>
        <begin position="287"/>
        <end position="307"/>
    </location>
</feature>
<organism evidence="16 17">
    <name type="scientific">Ciona intestinalis</name>
    <name type="common">Transparent sea squirt</name>
    <name type="synonym">Ascidia intestinalis</name>
    <dbReference type="NCBI Taxonomy" id="7719"/>
    <lineage>
        <taxon>Eukaryota</taxon>
        <taxon>Metazoa</taxon>
        <taxon>Chordata</taxon>
        <taxon>Tunicata</taxon>
        <taxon>Ascidiacea</taxon>
        <taxon>Phlebobranchia</taxon>
        <taxon>Cionidae</taxon>
        <taxon>Ciona</taxon>
    </lineage>
</organism>
<reference evidence="16" key="2">
    <citation type="journal article" date="2008" name="Genome Biol.">
        <title>Improved genome assembly and evidence-based global gene model set for the chordate Ciona intestinalis: new insight into intron and operon populations.</title>
        <authorList>
            <person name="Satou Y."/>
            <person name="Mineta K."/>
            <person name="Ogasawara M."/>
            <person name="Sasakura Y."/>
            <person name="Shoguchi E."/>
            <person name="Ueno K."/>
            <person name="Yamada L."/>
            <person name="Matsumoto J."/>
            <person name="Wasserscheid J."/>
            <person name="Dewar K."/>
            <person name="Wiley G.B."/>
            <person name="Macmil S.L."/>
            <person name="Roe B.A."/>
            <person name="Zeller R.W."/>
            <person name="Hastings K.E."/>
            <person name="Lemaire P."/>
            <person name="Lindquist E."/>
            <person name="Endo T."/>
            <person name="Hotta K."/>
            <person name="Inaba K."/>
        </authorList>
    </citation>
    <scope>NUCLEOTIDE SEQUENCE [LARGE SCALE GENOMIC DNA]</scope>
    <source>
        <strain evidence="16">wild type</strain>
    </source>
</reference>
<dbReference type="PRINTS" id="PR00252">
    <property type="entry name" value="NRIONCHANNEL"/>
</dbReference>
<keyword evidence="9 13" id="KW-0472">Membrane</keyword>
<keyword evidence="3 13" id="KW-0813">Transport</keyword>
<dbReference type="OMA" id="STKVWPL"/>
<evidence type="ECO:0000256" key="7">
    <source>
        <dbReference type="ARBA" id="ARBA00022989"/>
    </source>
</evidence>
<feature type="domain" description="Neurotransmitter-gated ion-channel transmembrane" evidence="15">
    <location>
        <begin position="262"/>
        <end position="340"/>
    </location>
</feature>
<keyword evidence="11" id="KW-0868">Chloride</keyword>
<evidence type="ECO:0000256" key="10">
    <source>
        <dbReference type="ARBA" id="ARBA00023173"/>
    </source>
</evidence>
<keyword evidence="17" id="KW-1185">Reference proteome</keyword>
<evidence type="ECO:0000259" key="14">
    <source>
        <dbReference type="Pfam" id="PF02931"/>
    </source>
</evidence>
<dbReference type="GO" id="GO:0005230">
    <property type="term" value="F:extracellular ligand-gated monoatomic ion channel activity"/>
    <property type="evidence" value="ECO:0007669"/>
    <property type="project" value="InterPro"/>
</dbReference>
<dbReference type="InterPro" id="IPR006029">
    <property type="entry name" value="Neurotrans-gated_channel_TM"/>
</dbReference>
<evidence type="ECO:0000256" key="12">
    <source>
        <dbReference type="ARBA" id="ARBA00023303"/>
    </source>
</evidence>
<dbReference type="GO" id="GO:0045202">
    <property type="term" value="C:synapse"/>
    <property type="evidence" value="ECO:0007669"/>
    <property type="project" value="GOC"/>
</dbReference>
<dbReference type="InterPro" id="IPR018000">
    <property type="entry name" value="Neurotransmitter_ion_chnl_CS"/>
</dbReference>
<dbReference type="PANTHER" id="PTHR18945">
    <property type="entry name" value="NEUROTRANSMITTER GATED ION CHANNEL"/>
    <property type="match status" value="1"/>
</dbReference>
<dbReference type="InterPro" id="IPR006028">
    <property type="entry name" value="GABAA/Glycine_rcpt"/>
</dbReference>
<keyword evidence="10" id="KW-0869">Chloride channel</keyword>
<dbReference type="GO" id="GO:0005254">
    <property type="term" value="F:chloride channel activity"/>
    <property type="evidence" value="ECO:0007669"/>
    <property type="project" value="UniProtKB-KW"/>
</dbReference>
<evidence type="ECO:0000256" key="5">
    <source>
        <dbReference type="ARBA" id="ARBA00022692"/>
    </source>
</evidence>
<dbReference type="InterPro" id="IPR036734">
    <property type="entry name" value="Neur_chan_lig-bd_sf"/>
</dbReference>
<keyword evidence="7 13" id="KW-1133">Transmembrane helix</keyword>
<dbReference type="GO" id="GO:1902476">
    <property type="term" value="P:chloride transmembrane transport"/>
    <property type="evidence" value="ECO:0000318"/>
    <property type="project" value="GO_Central"/>
</dbReference>
<evidence type="ECO:0000256" key="6">
    <source>
        <dbReference type="ARBA" id="ARBA00022729"/>
    </source>
</evidence>
<reference evidence="16" key="4">
    <citation type="submission" date="2025-09" db="UniProtKB">
        <authorList>
            <consortium name="Ensembl"/>
        </authorList>
    </citation>
    <scope>IDENTIFICATION</scope>
</reference>
<feature type="transmembrane region" description="Helical" evidence="13">
    <location>
        <begin position="319"/>
        <end position="338"/>
    </location>
</feature>
<dbReference type="STRING" id="7719.ENSCINP00000033602"/>
<evidence type="ECO:0000256" key="3">
    <source>
        <dbReference type="ARBA" id="ARBA00022448"/>
    </source>
</evidence>
<dbReference type="PRINTS" id="PR00253">
    <property type="entry name" value="GABAARECEPTR"/>
</dbReference>
<dbReference type="EMBL" id="EAAA01000384">
    <property type="status" value="NOT_ANNOTATED_CDS"/>
    <property type="molecule type" value="Genomic_DNA"/>
</dbReference>
<dbReference type="GeneTree" id="ENSGT00940000166778"/>
<keyword evidence="6" id="KW-0732">Signal</keyword>
<dbReference type="InterPro" id="IPR006201">
    <property type="entry name" value="Neur_channel"/>
</dbReference>
<dbReference type="InterPro" id="IPR036719">
    <property type="entry name" value="Neuro-gated_channel_TM_sf"/>
</dbReference>
<dbReference type="Ensembl" id="ENSCINT00000036620.1">
    <property type="protein sequence ID" value="ENSCINP00000033602.1"/>
    <property type="gene ID" value="ENSCING00000018459.1"/>
</dbReference>
<proteinExistence type="inferred from homology"/>
<evidence type="ECO:0000256" key="4">
    <source>
        <dbReference type="ARBA" id="ARBA00022475"/>
    </source>
</evidence>
<accession>H2XVB8</accession>
<evidence type="ECO:0000256" key="8">
    <source>
        <dbReference type="ARBA" id="ARBA00023065"/>
    </source>
</evidence>
<dbReference type="Pfam" id="PF02932">
    <property type="entry name" value="Neur_chan_memb"/>
    <property type="match status" value="1"/>
</dbReference>
<dbReference type="GO" id="GO:0004890">
    <property type="term" value="F:GABA-A receptor activity"/>
    <property type="evidence" value="ECO:0000318"/>
    <property type="project" value="GO_Central"/>
</dbReference>
<dbReference type="GO" id="GO:1902711">
    <property type="term" value="C:GABA-A receptor complex"/>
    <property type="evidence" value="ECO:0000318"/>
    <property type="project" value="GO_Central"/>
</dbReference>
<dbReference type="Proteomes" id="UP000008144">
    <property type="component" value="Chromosome 1"/>
</dbReference>
<feature type="domain" description="Neurotransmitter-gated ion-channel ligand-binding" evidence="14">
    <location>
        <begin position="63"/>
        <end position="252"/>
    </location>
</feature>
<dbReference type="SUPFAM" id="SSF63712">
    <property type="entry name" value="Nicotinic receptor ligand binding domain-like"/>
    <property type="match status" value="1"/>
</dbReference>
<dbReference type="SUPFAM" id="SSF90112">
    <property type="entry name" value="Neurotransmitter-gated ion-channel transmembrane pore"/>
    <property type="match status" value="1"/>
</dbReference>
<dbReference type="HOGENOM" id="CLU_010920_3_1_1"/>
<keyword evidence="4" id="KW-1003">Cell membrane</keyword>